<organism evidence="12">
    <name type="scientific">Litchi chinensis</name>
    <name type="common">Lychee</name>
    <dbReference type="NCBI Taxonomy" id="151069"/>
    <lineage>
        <taxon>Eukaryota</taxon>
        <taxon>Viridiplantae</taxon>
        <taxon>Streptophyta</taxon>
        <taxon>Embryophyta</taxon>
        <taxon>Tracheophyta</taxon>
        <taxon>Spermatophyta</taxon>
        <taxon>Magnoliopsida</taxon>
        <taxon>eudicotyledons</taxon>
        <taxon>Gunneridae</taxon>
        <taxon>Pentapetalae</taxon>
        <taxon>rosids</taxon>
        <taxon>malvids</taxon>
        <taxon>Sapindales</taxon>
        <taxon>Sapindaceae</taxon>
        <taxon>Litchi</taxon>
    </lineage>
</organism>
<feature type="region of interest" description="Disordered" evidence="11">
    <location>
        <begin position="239"/>
        <end position="264"/>
    </location>
</feature>
<evidence type="ECO:0000256" key="7">
    <source>
        <dbReference type="ARBA" id="ARBA00022737"/>
    </source>
</evidence>
<keyword evidence="7" id="KW-0677">Repeat</keyword>
<dbReference type="GO" id="GO:0008515">
    <property type="term" value="F:sucrose transmembrane transporter activity"/>
    <property type="evidence" value="ECO:0007669"/>
    <property type="project" value="UniProtKB-ARBA"/>
</dbReference>
<protein>
    <recommendedName>
        <fullName evidence="10">Bidirectional sugar transporter SWEET</fullName>
    </recommendedName>
</protein>
<dbReference type="FunFam" id="1.20.1280.290:FF:000001">
    <property type="entry name" value="Bidirectional sugar transporter SWEET"/>
    <property type="match status" value="1"/>
</dbReference>
<dbReference type="PANTHER" id="PTHR10791">
    <property type="entry name" value="RAG1-ACTIVATING PROTEIN 1"/>
    <property type="match status" value="1"/>
</dbReference>
<name>A0A6C0G8Y2_LITCN</name>
<dbReference type="FunFam" id="1.20.1280.290:FF:000003">
    <property type="entry name" value="Bidirectional sugar transporter SWEET"/>
    <property type="match status" value="1"/>
</dbReference>
<dbReference type="EMBL" id="MN480583">
    <property type="protein sequence ID" value="QHT64214.1"/>
    <property type="molecule type" value="mRNA"/>
</dbReference>
<keyword evidence="4" id="KW-1003">Cell membrane</keyword>
<evidence type="ECO:0000256" key="6">
    <source>
        <dbReference type="ARBA" id="ARBA00022692"/>
    </source>
</evidence>
<feature type="transmembrane region" description="Helical" evidence="10">
    <location>
        <begin position="70"/>
        <end position="94"/>
    </location>
</feature>
<evidence type="ECO:0000256" key="3">
    <source>
        <dbReference type="ARBA" id="ARBA00022448"/>
    </source>
</evidence>
<evidence type="ECO:0000256" key="10">
    <source>
        <dbReference type="RuleBase" id="RU910715"/>
    </source>
</evidence>
<gene>
    <name evidence="12" type="primary">SWEET12</name>
</gene>
<comment type="function">
    <text evidence="10">Mediates both low-affinity uptake and efflux of sugar across the membrane.</text>
</comment>
<proteinExistence type="evidence at transcript level"/>
<dbReference type="Pfam" id="PF03083">
    <property type="entry name" value="MtN3_slv"/>
    <property type="match status" value="2"/>
</dbReference>
<evidence type="ECO:0000256" key="4">
    <source>
        <dbReference type="ARBA" id="ARBA00022475"/>
    </source>
</evidence>
<evidence type="ECO:0000256" key="11">
    <source>
        <dbReference type="SAM" id="MobiDB-lite"/>
    </source>
</evidence>
<feature type="transmembrane region" description="Helical" evidence="10">
    <location>
        <begin position="12"/>
        <end position="33"/>
    </location>
</feature>
<dbReference type="GO" id="GO:0005886">
    <property type="term" value="C:plasma membrane"/>
    <property type="evidence" value="ECO:0007669"/>
    <property type="project" value="UniProtKB-SubCell"/>
</dbReference>
<evidence type="ECO:0000256" key="9">
    <source>
        <dbReference type="ARBA" id="ARBA00023136"/>
    </source>
</evidence>
<feature type="transmembrane region" description="Helical" evidence="10">
    <location>
        <begin position="106"/>
        <end position="128"/>
    </location>
</feature>
<keyword evidence="9 10" id="KW-0472">Membrane</keyword>
<dbReference type="SMR" id="A0A6C0G8Y2"/>
<dbReference type="PANTHER" id="PTHR10791:SF22">
    <property type="entry name" value="BIDIRECTIONAL SUGAR TRANSPORTER SWEET11"/>
    <property type="match status" value="1"/>
</dbReference>
<feature type="transmembrane region" description="Helical" evidence="10">
    <location>
        <begin position="165"/>
        <end position="187"/>
    </location>
</feature>
<reference evidence="12" key="1">
    <citation type="journal article" date="2019" name="BMC Plant Biol.">
        <title>Genome-wide identification and expression analysis of SWEET gene family in Litchi chinensis reveal the involvement of LcSWEET2a/3b in early seed development.</title>
        <authorList>
            <person name="Xie H."/>
            <person name="Wang D."/>
            <person name="Qin Y."/>
            <person name="Ma A."/>
            <person name="Fu J."/>
            <person name="Qin Y."/>
            <person name="Hu G."/>
            <person name="Zhao J."/>
        </authorList>
    </citation>
    <scope>NUCLEOTIDE SEQUENCE</scope>
</reference>
<evidence type="ECO:0000256" key="1">
    <source>
        <dbReference type="ARBA" id="ARBA00004651"/>
    </source>
</evidence>
<keyword evidence="6 10" id="KW-0812">Transmembrane</keyword>
<keyword evidence="5 10" id="KW-0762">Sugar transport</keyword>
<evidence type="ECO:0000313" key="12">
    <source>
        <dbReference type="EMBL" id="QHT64214.1"/>
    </source>
</evidence>
<feature type="transmembrane region" description="Helical" evidence="10">
    <location>
        <begin position="45"/>
        <end position="64"/>
    </location>
</feature>
<feature type="compositionally biased region" description="Basic and acidic residues" evidence="11">
    <location>
        <begin position="246"/>
        <end position="264"/>
    </location>
</feature>
<evidence type="ECO:0000256" key="2">
    <source>
        <dbReference type="ARBA" id="ARBA00007809"/>
    </source>
</evidence>
<evidence type="ECO:0000256" key="8">
    <source>
        <dbReference type="ARBA" id="ARBA00022989"/>
    </source>
</evidence>
<evidence type="ECO:0000256" key="5">
    <source>
        <dbReference type="ARBA" id="ARBA00022597"/>
    </source>
</evidence>
<feature type="transmembrane region" description="Helical" evidence="10">
    <location>
        <begin position="193"/>
        <end position="214"/>
    </location>
</feature>
<sequence>MGMFDTNNPGVLTFGLLGNIVSFIVFLAPIPTFYRIWKKKSTEGFSSVPYVVSLFSAMLWIYYATLKSNVFLLITINAFGCFIETLYIAIFLAYGTKQARIAALRLLILMNFGGFCAILLLSHFLAQGANRVKVLGWICLTFSVSVFAAPLSIVRLVIKTKSVEFMPIYLSLFLTLNAVMWFFYGFLLKDYYIAFPNVLGFIFGILQMILYAVYRKSTPVVSEVKQADDVKLPELQVDIQKLGTPTHDDGKTEDHRKEDPLSKC</sequence>
<dbReference type="GO" id="GO:0051119">
    <property type="term" value="F:sugar transmembrane transporter activity"/>
    <property type="evidence" value="ECO:0007669"/>
    <property type="project" value="InterPro"/>
</dbReference>
<keyword evidence="8 10" id="KW-1133">Transmembrane helix</keyword>
<dbReference type="AlphaFoldDB" id="A0A6C0G8Y2"/>
<keyword evidence="3 10" id="KW-0813">Transport</keyword>
<comment type="subcellular location">
    <subcellularLocation>
        <location evidence="1 10">Cell membrane</location>
        <topology evidence="1 10">Multi-pass membrane protein</topology>
    </subcellularLocation>
</comment>
<comment type="similarity">
    <text evidence="2 10">Belongs to the SWEET sugar transporter family.</text>
</comment>
<dbReference type="InterPro" id="IPR004316">
    <property type="entry name" value="SWEET_rpt"/>
</dbReference>
<accession>A0A6C0G8Y2</accession>
<dbReference type="Gene3D" id="1.20.1280.290">
    <property type="match status" value="2"/>
</dbReference>
<dbReference type="InterPro" id="IPR047664">
    <property type="entry name" value="SWEET"/>
</dbReference>
<feature type="transmembrane region" description="Helical" evidence="10">
    <location>
        <begin position="134"/>
        <end position="158"/>
    </location>
</feature>